<evidence type="ECO:0000313" key="7">
    <source>
        <dbReference type="Proteomes" id="UP000544872"/>
    </source>
</evidence>
<dbReference type="Pfam" id="PF01614">
    <property type="entry name" value="IclR_C"/>
    <property type="match status" value="1"/>
</dbReference>
<dbReference type="GO" id="GO:0003700">
    <property type="term" value="F:DNA-binding transcription factor activity"/>
    <property type="evidence" value="ECO:0007669"/>
    <property type="project" value="TreeGrafter"/>
</dbReference>
<proteinExistence type="predicted"/>
<dbReference type="Gene3D" id="1.10.10.10">
    <property type="entry name" value="Winged helix-like DNA-binding domain superfamily/Winged helix DNA-binding domain"/>
    <property type="match status" value="1"/>
</dbReference>
<dbReference type="InterPro" id="IPR050707">
    <property type="entry name" value="HTH_MetabolicPath_Reg"/>
</dbReference>
<dbReference type="PANTHER" id="PTHR30136">
    <property type="entry name" value="HELIX-TURN-HELIX TRANSCRIPTIONAL REGULATOR, ICLR FAMILY"/>
    <property type="match status" value="1"/>
</dbReference>
<dbReference type="Gene3D" id="3.30.450.40">
    <property type="match status" value="1"/>
</dbReference>
<gene>
    <name evidence="6" type="ORF">FHS48_003898</name>
</gene>
<dbReference type="AlphaFoldDB" id="A0A7W9ZL01"/>
<keyword evidence="2 6" id="KW-0238">DNA-binding</keyword>
<reference evidence="6 7" key="1">
    <citation type="submission" date="2020-08" db="EMBL/GenBank/DDBJ databases">
        <title>Genomic Encyclopedia of Type Strains, Phase IV (KMG-IV): sequencing the most valuable type-strain genomes for metagenomic binning, comparative biology and taxonomic classification.</title>
        <authorList>
            <person name="Goeker M."/>
        </authorList>
    </citation>
    <scope>NUCLEOTIDE SEQUENCE [LARGE SCALE GENOMIC DNA]</scope>
    <source>
        <strain evidence="6 7">DSM 11590</strain>
    </source>
</reference>
<evidence type="ECO:0000256" key="2">
    <source>
        <dbReference type="ARBA" id="ARBA00023125"/>
    </source>
</evidence>
<dbReference type="InterPro" id="IPR029016">
    <property type="entry name" value="GAF-like_dom_sf"/>
</dbReference>
<evidence type="ECO:0000259" key="5">
    <source>
        <dbReference type="PROSITE" id="PS51078"/>
    </source>
</evidence>
<dbReference type="PROSITE" id="PS51077">
    <property type="entry name" value="HTH_ICLR"/>
    <property type="match status" value="1"/>
</dbReference>
<evidence type="ECO:0000313" key="6">
    <source>
        <dbReference type="EMBL" id="MBB6212442.1"/>
    </source>
</evidence>
<dbReference type="InterPro" id="IPR014757">
    <property type="entry name" value="Tscrpt_reg_IclR_C"/>
</dbReference>
<dbReference type="InterPro" id="IPR036390">
    <property type="entry name" value="WH_DNA-bd_sf"/>
</dbReference>
<accession>A0A7W9ZL01</accession>
<comment type="caution">
    <text evidence="6">The sequence shown here is derived from an EMBL/GenBank/DDBJ whole genome shotgun (WGS) entry which is preliminary data.</text>
</comment>
<keyword evidence="7" id="KW-1185">Reference proteome</keyword>
<dbReference type="RefSeq" id="WP_184266490.1">
    <property type="nucleotide sequence ID" value="NZ_JACIIX010000026.1"/>
</dbReference>
<dbReference type="EMBL" id="JACIIX010000026">
    <property type="protein sequence ID" value="MBB6212442.1"/>
    <property type="molecule type" value="Genomic_DNA"/>
</dbReference>
<evidence type="ECO:0000256" key="1">
    <source>
        <dbReference type="ARBA" id="ARBA00023015"/>
    </source>
</evidence>
<dbReference type="PANTHER" id="PTHR30136:SF24">
    <property type="entry name" value="HTH-TYPE TRANSCRIPTIONAL REPRESSOR ALLR"/>
    <property type="match status" value="1"/>
</dbReference>
<dbReference type="InterPro" id="IPR005471">
    <property type="entry name" value="Tscrpt_reg_IclR_N"/>
</dbReference>
<dbReference type="SUPFAM" id="SSF46785">
    <property type="entry name" value="Winged helix' DNA-binding domain"/>
    <property type="match status" value="1"/>
</dbReference>
<feature type="domain" description="IclR-ED" evidence="5">
    <location>
        <begin position="69"/>
        <end position="242"/>
    </location>
</feature>
<keyword evidence="3" id="KW-0804">Transcription</keyword>
<feature type="domain" description="HTH iclR-type" evidence="4">
    <location>
        <begin position="6"/>
        <end position="68"/>
    </location>
</feature>
<dbReference type="SUPFAM" id="SSF55781">
    <property type="entry name" value="GAF domain-like"/>
    <property type="match status" value="1"/>
</dbReference>
<dbReference type="Pfam" id="PF09339">
    <property type="entry name" value="HTH_IclR"/>
    <property type="match status" value="1"/>
</dbReference>
<dbReference type="GO" id="GO:0003677">
    <property type="term" value="F:DNA binding"/>
    <property type="evidence" value="ECO:0007669"/>
    <property type="project" value="UniProtKB-KW"/>
</dbReference>
<keyword evidence="1" id="KW-0805">Transcription regulation</keyword>
<organism evidence="6 7">
    <name type="scientific">Novispirillum itersonii</name>
    <name type="common">Aquaspirillum itersonii</name>
    <dbReference type="NCBI Taxonomy" id="189"/>
    <lineage>
        <taxon>Bacteria</taxon>
        <taxon>Pseudomonadati</taxon>
        <taxon>Pseudomonadota</taxon>
        <taxon>Alphaproteobacteria</taxon>
        <taxon>Rhodospirillales</taxon>
        <taxon>Novispirillaceae</taxon>
        <taxon>Novispirillum</taxon>
    </lineage>
</organism>
<dbReference type="InterPro" id="IPR036388">
    <property type="entry name" value="WH-like_DNA-bd_sf"/>
</dbReference>
<dbReference type="Proteomes" id="UP000544872">
    <property type="component" value="Unassembled WGS sequence"/>
</dbReference>
<dbReference type="GO" id="GO:0045892">
    <property type="term" value="P:negative regulation of DNA-templated transcription"/>
    <property type="evidence" value="ECO:0007669"/>
    <property type="project" value="TreeGrafter"/>
</dbReference>
<name>A0A7W9ZL01_NOVIT</name>
<sequence>MPAPSCPMPERAFLILQQIAAAPTALTVRGLAATLDMPLSSTYRHIAVLMRWGLVVELGQTGRYTAGPLCLQLSMQFQDRNALVLQARPEMVRLAESSGETVALMVATHYQAICIDMIESRQTLRCAFAPGKGQPLSKGATAMTLLAFMPESQRQVALEAYPHPDGEAALLEQVRQQGYAESDSMLDPGVWGVCAPLLAGAGRLAGALTLMAPSGRGHQDRDRLISLTLRAANRISAALTVD</sequence>
<evidence type="ECO:0000259" key="4">
    <source>
        <dbReference type="PROSITE" id="PS51077"/>
    </source>
</evidence>
<dbReference type="PROSITE" id="PS51078">
    <property type="entry name" value="ICLR_ED"/>
    <property type="match status" value="1"/>
</dbReference>
<dbReference type="SMART" id="SM00346">
    <property type="entry name" value="HTH_ICLR"/>
    <property type="match status" value="1"/>
</dbReference>
<evidence type="ECO:0000256" key="3">
    <source>
        <dbReference type="ARBA" id="ARBA00023163"/>
    </source>
</evidence>
<protein>
    <submittedName>
        <fullName evidence="6">DNA-binding IclR family transcriptional regulator</fullName>
    </submittedName>
</protein>